<accession>X0UZC1</accession>
<sequence>MKTKTTLAALLVAAVIVTPSYGAEWVEITYADVLAASREKRVPEASAPVLNLQQLCRFVFMRSECPARTLHERWVLAQSMQNFIEGNQLFGLVTKRVIFQFAFWMFVF</sequence>
<dbReference type="AlphaFoldDB" id="X0UZC1"/>
<evidence type="ECO:0000313" key="1">
    <source>
        <dbReference type="EMBL" id="GAF93770.1"/>
    </source>
</evidence>
<comment type="caution">
    <text evidence="1">The sequence shown here is derived from an EMBL/GenBank/DDBJ whole genome shotgun (WGS) entry which is preliminary data.</text>
</comment>
<proteinExistence type="predicted"/>
<dbReference type="EMBL" id="BARS01015735">
    <property type="protein sequence ID" value="GAF93770.1"/>
    <property type="molecule type" value="Genomic_DNA"/>
</dbReference>
<organism evidence="1">
    <name type="scientific">marine sediment metagenome</name>
    <dbReference type="NCBI Taxonomy" id="412755"/>
    <lineage>
        <taxon>unclassified sequences</taxon>
        <taxon>metagenomes</taxon>
        <taxon>ecological metagenomes</taxon>
    </lineage>
</organism>
<name>X0UZC1_9ZZZZ</name>
<gene>
    <name evidence="1" type="ORF">S01H1_25988</name>
</gene>
<reference evidence="1" key="1">
    <citation type="journal article" date="2014" name="Front. Microbiol.">
        <title>High frequency of phylogenetically diverse reductive dehalogenase-homologous genes in deep subseafloor sedimentary metagenomes.</title>
        <authorList>
            <person name="Kawai M."/>
            <person name="Futagami T."/>
            <person name="Toyoda A."/>
            <person name="Takaki Y."/>
            <person name="Nishi S."/>
            <person name="Hori S."/>
            <person name="Arai W."/>
            <person name="Tsubouchi T."/>
            <person name="Morono Y."/>
            <person name="Uchiyama I."/>
            <person name="Ito T."/>
            <person name="Fujiyama A."/>
            <person name="Inagaki F."/>
            <person name="Takami H."/>
        </authorList>
    </citation>
    <scope>NUCLEOTIDE SEQUENCE</scope>
    <source>
        <strain evidence="1">Expedition CK06-06</strain>
    </source>
</reference>
<protein>
    <submittedName>
        <fullName evidence="1">Uncharacterized protein</fullName>
    </submittedName>
</protein>